<gene>
    <name evidence="1" type="ORF">EGYM00163_LOCUS48666</name>
</gene>
<evidence type="ECO:0000313" key="1">
    <source>
        <dbReference type="EMBL" id="CAE0837296.1"/>
    </source>
</evidence>
<dbReference type="EMBL" id="HBJA01141138">
    <property type="protein sequence ID" value="CAE0837296.1"/>
    <property type="molecule type" value="Transcribed_RNA"/>
</dbReference>
<protein>
    <submittedName>
        <fullName evidence="1">Uncharacterized protein</fullName>
    </submittedName>
</protein>
<name>A0A7S4GHL0_9EUGL</name>
<dbReference type="AlphaFoldDB" id="A0A7S4GHL0"/>
<sequence length="195" mass="20646">MAVTAEAKWDQEATSLQAKLVEKWPQGLPDKCQRLVQDVKSGVMTTDEALQLATVYEEQLQTEKEADDVLERSTELDKGPKAVAASPAQPPVQIAAHVLSKGYLTLPATADAASPSPAPAAPAPTAKAADVAPPAAASGVTIAPHLLTMGYLRKPEVGIAKHVLSGGYMNLLACDIRIPPHIIWGRYLKVDLLKA</sequence>
<proteinExistence type="predicted"/>
<organism evidence="1">
    <name type="scientific">Eutreptiella gymnastica</name>
    <dbReference type="NCBI Taxonomy" id="73025"/>
    <lineage>
        <taxon>Eukaryota</taxon>
        <taxon>Discoba</taxon>
        <taxon>Euglenozoa</taxon>
        <taxon>Euglenida</taxon>
        <taxon>Spirocuta</taxon>
        <taxon>Euglenophyceae</taxon>
        <taxon>Eutreptiales</taxon>
        <taxon>Eutreptiaceae</taxon>
        <taxon>Eutreptiella</taxon>
    </lineage>
</organism>
<reference evidence="1" key="1">
    <citation type="submission" date="2021-01" db="EMBL/GenBank/DDBJ databases">
        <authorList>
            <person name="Corre E."/>
            <person name="Pelletier E."/>
            <person name="Niang G."/>
            <person name="Scheremetjew M."/>
            <person name="Finn R."/>
            <person name="Kale V."/>
            <person name="Holt S."/>
            <person name="Cochrane G."/>
            <person name="Meng A."/>
            <person name="Brown T."/>
            <person name="Cohen L."/>
        </authorList>
    </citation>
    <scope>NUCLEOTIDE SEQUENCE</scope>
    <source>
        <strain evidence="1">CCMP1594</strain>
    </source>
</reference>
<accession>A0A7S4GHL0</accession>